<dbReference type="InterPro" id="IPR011990">
    <property type="entry name" value="TPR-like_helical_dom_sf"/>
</dbReference>
<reference evidence="1 2" key="1">
    <citation type="submission" date="2019-03" db="EMBL/GenBank/DDBJ databases">
        <title>Thermus tengchongensis species for the arsenic transformation mechanism.</title>
        <authorList>
            <person name="Yuan G.C."/>
        </authorList>
    </citation>
    <scope>NUCLEOTIDE SEQUENCE [LARGE SCALE GENOMIC DNA]</scope>
    <source>
        <strain evidence="1 2">15W</strain>
    </source>
</reference>
<evidence type="ECO:0000313" key="1">
    <source>
        <dbReference type="EMBL" id="TFU25198.1"/>
    </source>
</evidence>
<proteinExistence type="predicted"/>
<organism evidence="1 2">
    <name type="scientific">Thermus tengchongensis</name>
    <dbReference type="NCBI Taxonomy" id="1214928"/>
    <lineage>
        <taxon>Bacteria</taxon>
        <taxon>Thermotogati</taxon>
        <taxon>Deinococcota</taxon>
        <taxon>Deinococci</taxon>
        <taxon>Thermales</taxon>
        <taxon>Thermaceae</taxon>
        <taxon>Thermus</taxon>
    </lineage>
</organism>
<comment type="caution">
    <text evidence="1">The sequence shown here is derived from an EMBL/GenBank/DDBJ whole genome shotgun (WGS) entry which is preliminary data.</text>
</comment>
<gene>
    <name evidence="1" type="ORF">E0687_12065</name>
</gene>
<protein>
    <recommendedName>
        <fullName evidence="3">Transcriptional regulator</fullName>
    </recommendedName>
</protein>
<dbReference type="SUPFAM" id="SSF48452">
    <property type="entry name" value="TPR-like"/>
    <property type="match status" value="1"/>
</dbReference>
<evidence type="ECO:0000313" key="2">
    <source>
        <dbReference type="Proteomes" id="UP000297668"/>
    </source>
</evidence>
<name>A0A4Y9FAK1_9DEIN</name>
<dbReference type="EMBL" id="SJZF01000030">
    <property type="protein sequence ID" value="TFU25198.1"/>
    <property type="molecule type" value="Genomic_DNA"/>
</dbReference>
<dbReference type="RefSeq" id="WP_135261010.1">
    <property type="nucleotide sequence ID" value="NZ_SJZF01000030.1"/>
</dbReference>
<sequence length="552" mass="61256">MDLEAFWAEGRLAEGLAWCLERLEGREDGLHARYALEFALDLGDRAALKRLLRLPLEDPGFLALKAIFLVQQGEEQMALELAQRAYQAEPQFLTAFALGHAVLLRSTREAEGWLLEALRHAERQGSPHRQAQVAAALGLLQLNLGQYRRALVWAEWGLSLAEGTTLAHPMLRNLLQVTHGYAQALTGRLEAPPELYPLPGVEVFRGDFWLAAGDPGAALRAYEGLQPSSRAYEVILLARKVRAWLALGRVEEASLVGQRALALGEGLPSLFREWAELAYLMPLALWRPSEAVAGLADLLSRLRQRPSFLRAAMAILYLARAYWGLGWREKTQSLVRTSPELEGLSPSGLAFLAGPKEAFAPVFQLLQPLPSLRLHLLGRPSVWLGSQRLGLGFRQLEVLTALAASPQGLNAQELALWVWGERGSPEVARAELNRLRKKVPLEGGPYRLPPGYWADFLEVRTRLLRRDLEGALALYGGPLLPGSEAPGVVGLREELWQMLKSVTLSSGSADLMVELALQEEDPEFWELARERLDPGDPRRALLEAKIKHYLST</sequence>
<dbReference type="Proteomes" id="UP000297668">
    <property type="component" value="Unassembled WGS sequence"/>
</dbReference>
<dbReference type="AlphaFoldDB" id="A0A4Y9FAK1"/>
<evidence type="ECO:0008006" key="3">
    <source>
        <dbReference type="Google" id="ProtNLM"/>
    </source>
</evidence>
<accession>A0A4Y9FAK1</accession>
<dbReference type="Gene3D" id="1.25.40.10">
    <property type="entry name" value="Tetratricopeptide repeat domain"/>
    <property type="match status" value="1"/>
</dbReference>